<organism evidence="2 3">
    <name type="scientific">Aspergillus indologenus CBS 114.80</name>
    <dbReference type="NCBI Taxonomy" id="1450541"/>
    <lineage>
        <taxon>Eukaryota</taxon>
        <taxon>Fungi</taxon>
        <taxon>Dikarya</taxon>
        <taxon>Ascomycota</taxon>
        <taxon>Pezizomycotina</taxon>
        <taxon>Eurotiomycetes</taxon>
        <taxon>Eurotiomycetidae</taxon>
        <taxon>Eurotiales</taxon>
        <taxon>Aspergillaceae</taxon>
        <taxon>Aspergillus</taxon>
        <taxon>Aspergillus subgen. Circumdati</taxon>
    </lineage>
</organism>
<feature type="region of interest" description="Disordered" evidence="1">
    <location>
        <begin position="82"/>
        <end position="168"/>
    </location>
</feature>
<feature type="compositionally biased region" description="Polar residues" evidence="1">
    <location>
        <begin position="86"/>
        <end position="99"/>
    </location>
</feature>
<dbReference type="AlphaFoldDB" id="A0A2V5HTE4"/>
<gene>
    <name evidence="2" type="ORF">BP00DRAFT_14245</name>
</gene>
<evidence type="ECO:0000313" key="3">
    <source>
        <dbReference type="Proteomes" id="UP000248817"/>
    </source>
</evidence>
<protein>
    <submittedName>
        <fullName evidence="2">Uncharacterized protein</fullName>
    </submittedName>
</protein>
<dbReference type="EMBL" id="KZ825564">
    <property type="protein sequence ID" value="PYI27699.1"/>
    <property type="molecule type" value="Genomic_DNA"/>
</dbReference>
<accession>A0A2V5HTE4</accession>
<feature type="region of interest" description="Disordered" evidence="1">
    <location>
        <begin position="1"/>
        <end position="22"/>
    </location>
</feature>
<evidence type="ECO:0000313" key="2">
    <source>
        <dbReference type="EMBL" id="PYI27699.1"/>
    </source>
</evidence>
<feature type="compositionally biased region" description="Basic and acidic residues" evidence="1">
    <location>
        <begin position="154"/>
        <end position="163"/>
    </location>
</feature>
<dbReference type="Proteomes" id="UP000248817">
    <property type="component" value="Unassembled WGS sequence"/>
</dbReference>
<keyword evidence="3" id="KW-1185">Reference proteome</keyword>
<reference evidence="2 3" key="1">
    <citation type="submission" date="2018-02" db="EMBL/GenBank/DDBJ databases">
        <title>The genomes of Aspergillus section Nigri reveals drivers in fungal speciation.</title>
        <authorList>
            <consortium name="DOE Joint Genome Institute"/>
            <person name="Vesth T.C."/>
            <person name="Nybo J."/>
            <person name="Theobald S."/>
            <person name="Brandl J."/>
            <person name="Frisvad J.C."/>
            <person name="Nielsen K.F."/>
            <person name="Lyhne E.K."/>
            <person name="Kogle M.E."/>
            <person name="Kuo A."/>
            <person name="Riley R."/>
            <person name="Clum A."/>
            <person name="Nolan M."/>
            <person name="Lipzen A."/>
            <person name="Salamov A."/>
            <person name="Henrissat B."/>
            <person name="Wiebenga A."/>
            <person name="De vries R.P."/>
            <person name="Grigoriev I.V."/>
            <person name="Mortensen U.H."/>
            <person name="Andersen M.R."/>
            <person name="Baker S.E."/>
        </authorList>
    </citation>
    <scope>NUCLEOTIDE SEQUENCE [LARGE SCALE GENOMIC DNA]</scope>
    <source>
        <strain evidence="2 3">CBS 114.80</strain>
    </source>
</reference>
<sequence length="304" mass="34100">MPLHQPFVTSGEPRGPQHNSMKYRSYSLSDQRSMVTPNHMHTVREVFVSYTGKPSLRTGRRRIQSCRPIKTSNPYIYINPISISPENQTKPKATTSVPQINPHPIPRRQRRPKLLPPRLPIPLLQPSKPLRQPYSNIPDLRPSIALPQTAPRPATERQTRPLDRAQPVLPPLRSERRRIRPVDLLAPMHGVDIVDDQRALAPQHGVQTAGPAAHRAPIGTGGCSRSDSCRQHCRYVSCFSCSCVGGRPARKPISGRRRRHVSGWRASMENAHSIVDHLLHKPVADLRPLVGVLIPVEHALMLRG</sequence>
<proteinExistence type="predicted"/>
<evidence type="ECO:0000256" key="1">
    <source>
        <dbReference type="SAM" id="MobiDB-lite"/>
    </source>
</evidence>
<name>A0A2V5HTE4_9EURO</name>